<dbReference type="HOGENOM" id="CLU_032640_1_0_9"/>
<accession>G7VPR8</accession>
<dbReference type="AlphaFoldDB" id="G7VPR8"/>
<dbReference type="EMBL" id="CP003107">
    <property type="protein sequence ID" value="AET61066.1"/>
    <property type="molecule type" value="Genomic_DNA"/>
</dbReference>
<gene>
    <name evidence="3" type="ordered locus">HPL003_21690</name>
</gene>
<reference key="2">
    <citation type="submission" date="2011-11" db="EMBL/GenBank/DDBJ databases">
        <authorList>
            <person name="Shin S.H."/>
            <person name="Kim S."/>
            <person name="Kim J.Y."/>
        </authorList>
    </citation>
    <scope>NUCLEOTIDE SEQUENCE</scope>
    <source>
        <strain>HPL-003</strain>
    </source>
</reference>
<dbReference type="RefSeq" id="WP_014281761.1">
    <property type="nucleotide sequence ID" value="NC_016641.1"/>
</dbReference>
<dbReference type="Pfam" id="PF11202">
    <property type="entry name" value="StiP"/>
    <property type="match status" value="1"/>
</dbReference>
<evidence type="ECO:0000313" key="4">
    <source>
        <dbReference type="Proteomes" id="UP000005876"/>
    </source>
</evidence>
<dbReference type="Proteomes" id="UP000005876">
    <property type="component" value="Chromosome"/>
</dbReference>
<organism evidence="3 4">
    <name type="scientific">Paenibacillus terrae (strain HPL-003)</name>
    <dbReference type="NCBI Taxonomy" id="985665"/>
    <lineage>
        <taxon>Bacteria</taxon>
        <taxon>Bacillati</taxon>
        <taxon>Bacillota</taxon>
        <taxon>Bacilli</taxon>
        <taxon>Bacillales</taxon>
        <taxon>Paenibacillaceae</taxon>
        <taxon>Paenibacillus</taxon>
    </lineage>
</organism>
<name>G7VPR8_PAETH</name>
<dbReference type="InterPro" id="IPR011215">
    <property type="entry name" value="StiP_N"/>
</dbReference>
<sequence length="372" mass="41985">MTKTTWLDKPIAEPTPMGSYPSQDVTYLLKDLSDYAITELDQEERVEDEHFVKSFYVENRPSAEYMDMFHTALQESADRVALAAGILSELIIQQRGQQTMLASLRRSGTPIGVLVKRYLRTIHQVELPHYSFSIFKTHGLDWNALTYMIQQHPGYDIQFIDGWSGKGLTSELLHQFIAEFNKTCGTSLSSDLAVLADPAHSAPLYGTRDDFLLPCSLLNALVTGLISKSVINEFVGPTDFHGAKYYSEWSDQDVSNVFVDTVASKFSIIADEAKKQADRLTKNPDLLMATFQGRQVVQKIQQDFNIPDSKLVAPGIAETTKGILKRNPWKILVDRMDNPNLKHILQLAHERNIDVETTSTQSFSCFALFKRQ</sequence>
<dbReference type="InterPro" id="IPR028157">
    <property type="entry name" value="PELOTA_dom"/>
</dbReference>
<proteinExistence type="predicted"/>
<dbReference type="KEGG" id="pta:HPL003_21690"/>
<protein>
    <submittedName>
        <fullName evidence="3">Uncharacterized protein</fullName>
    </submittedName>
</protein>
<reference evidence="4" key="1">
    <citation type="submission" date="2011-11" db="EMBL/GenBank/DDBJ databases">
        <title>Complete sequence of Paenibacillus terrae HPL-003.</title>
        <authorList>
            <person name="Shin S.H."/>
            <person name="Kim S."/>
            <person name="Kim J.Y."/>
        </authorList>
    </citation>
    <scope>NUCLEOTIDE SEQUENCE [LARGE SCALE GENOMIC DNA]</scope>
    <source>
        <strain evidence="4">HPL-003</strain>
    </source>
</reference>
<evidence type="ECO:0000259" key="1">
    <source>
        <dbReference type="Pfam" id="PF11202"/>
    </source>
</evidence>
<evidence type="ECO:0000313" key="3">
    <source>
        <dbReference type="EMBL" id="AET61066.1"/>
    </source>
</evidence>
<dbReference type="eggNOG" id="COG1358">
    <property type="taxonomic scope" value="Bacteria"/>
</dbReference>
<dbReference type="STRING" id="985665.HPL003_21690"/>
<feature type="domain" description="Cysteine protease StiP N-terminal" evidence="1">
    <location>
        <begin position="18"/>
        <end position="262"/>
    </location>
</feature>
<evidence type="ECO:0000259" key="2">
    <source>
        <dbReference type="Pfam" id="PF15608"/>
    </source>
</evidence>
<reference evidence="3 4" key="3">
    <citation type="journal article" date="2012" name="J. Bacteriol.">
        <title>Genome Sequence of Paenibacillus terrae HPL-003, a Xylanase-Producing Bacterium Isolated from Soil Found in Forest Residue.</title>
        <authorList>
            <person name="Shin S.H."/>
            <person name="Kim S."/>
            <person name="Kim J.Y."/>
            <person name="Song H.Y."/>
            <person name="Cho S.J."/>
            <person name="Kim D.R."/>
            <person name="Lee K.I."/>
            <person name="Lim H.K."/>
            <person name="Park N.J."/>
            <person name="Hwang I.T."/>
            <person name="Yang K.S."/>
        </authorList>
    </citation>
    <scope>NUCLEOTIDE SEQUENCE [LARGE SCALE GENOMIC DNA]</scope>
    <source>
        <strain evidence="3 4">HPL-003</strain>
    </source>
</reference>
<dbReference type="OrthoDB" id="1663315at2"/>
<feature type="domain" description="PELOTA RNA-binding" evidence="2">
    <location>
        <begin position="292"/>
        <end position="370"/>
    </location>
</feature>
<dbReference type="Pfam" id="PF15608">
    <property type="entry name" value="PELOTA_1"/>
    <property type="match status" value="1"/>
</dbReference>